<evidence type="ECO:0000313" key="2">
    <source>
        <dbReference type="EMBL" id="KAF2821577.1"/>
    </source>
</evidence>
<feature type="region of interest" description="Disordered" evidence="1">
    <location>
        <begin position="62"/>
        <end position="106"/>
    </location>
</feature>
<feature type="compositionally biased region" description="Basic residues" evidence="1">
    <location>
        <begin position="183"/>
        <end position="196"/>
    </location>
</feature>
<accession>A0A6A6ZMU0</accession>
<evidence type="ECO:0000256" key="1">
    <source>
        <dbReference type="SAM" id="MobiDB-lite"/>
    </source>
</evidence>
<keyword evidence="3" id="KW-1185">Reference proteome</keyword>
<name>A0A6A6ZMU0_9PLEO</name>
<dbReference type="PANTHER" id="PTHR38167:SF1">
    <property type="entry name" value="C2H2-TYPE DOMAIN-CONTAINING PROTEIN"/>
    <property type="match status" value="1"/>
</dbReference>
<proteinExistence type="predicted"/>
<reference evidence="2" key="1">
    <citation type="journal article" date="2020" name="Stud. Mycol.">
        <title>101 Dothideomycetes genomes: a test case for predicting lifestyles and emergence of pathogens.</title>
        <authorList>
            <person name="Haridas S."/>
            <person name="Albert R."/>
            <person name="Binder M."/>
            <person name="Bloem J."/>
            <person name="Labutti K."/>
            <person name="Salamov A."/>
            <person name="Andreopoulos B."/>
            <person name="Baker S."/>
            <person name="Barry K."/>
            <person name="Bills G."/>
            <person name="Bluhm B."/>
            <person name="Cannon C."/>
            <person name="Castanera R."/>
            <person name="Culley D."/>
            <person name="Daum C."/>
            <person name="Ezra D."/>
            <person name="Gonzalez J."/>
            <person name="Henrissat B."/>
            <person name="Kuo A."/>
            <person name="Liang C."/>
            <person name="Lipzen A."/>
            <person name="Lutzoni F."/>
            <person name="Magnuson J."/>
            <person name="Mondo S."/>
            <person name="Nolan M."/>
            <person name="Ohm R."/>
            <person name="Pangilinan J."/>
            <person name="Park H.-J."/>
            <person name="Ramirez L."/>
            <person name="Alfaro M."/>
            <person name="Sun H."/>
            <person name="Tritt A."/>
            <person name="Yoshinaga Y."/>
            <person name="Zwiers L.-H."/>
            <person name="Turgeon B."/>
            <person name="Goodwin S."/>
            <person name="Spatafora J."/>
            <person name="Crous P."/>
            <person name="Grigoriev I."/>
        </authorList>
    </citation>
    <scope>NUCLEOTIDE SEQUENCE</scope>
    <source>
        <strain evidence="2">CBS 113818</strain>
    </source>
</reference>
<dbReference type="Proteomes" id="UP000799424">
    <property type="component" value="Unassembled WGS sequence"/>
</dbReference>
<gene>
    <name evidence="2" type="ORF">CC86DRAFT_448963</name>
</gene>
<feature type="compositionally biased region" description="Acidic residues" evidence="1">
    <location>
        <begin position="67"/>
        <end position="101"/>
    </location>
</feature>
<protein>
    <submittedName>
        <fullName evidence="2">Uncharacterized protein</fullName>
    </submittedName>
</protein>
<dbReference type="OrthoDB" id="5422613at2759"/>
<dbReference type="EMBL" id="MU006237">
    <property type="protein sequence ID" value="KAF2821577.1"/>
    <property type="molecule type" value="Genomic_DNA"/>
</dbReference>
<organism evidence="2 3">
    <name type="scientific">Ophiobolus disseminans</name>
    <dbReference type="NCBI Taxonomy" id="1469910"/>
    <lineage>
        <taxon>Eukaryota</taxon>
        <taxon>Fungi</taxon>
        <taxon>Dikarya</taxon>
        <taxon>Ascomycota</taxon>
        <taxon>Pezizomycotina</taxon>
        <taxon>Dothideomycetes</taxon>
        <taxon>Pleosporomycetidae</taxon>
        <taxon>Pleosporales</taxon>
        <taxon>Pleosporineae</taxon>
        <taxon>Phaeosphaeriaceae</taxon>
        <taxon>Ophiobolus</taxon>
    </lineage>
</organism>
<sequence length="196" mass="22709">MPPSRPHSKRSSIEIQNLYNVIDSATPDRLRTLLKSLSTTSPANFESIQGELMLQHGALKRAWSKNDEDDDDEDDDDEDDDDDSSEDSGHDDESDDSDEQLDAPAHRQRFEICEQCNEEYDVLHNDKKSCQWHEEVDWEDDIWADHDERCHGTIDTPEMRKEHPEGFVWDCCDEPGDAAGCKTSRHRPNRAKRVRR</sequence>
<evidence type="ECO:0000313" key="3">
    <source>
        <dbReference type="Proteomes" id="UP000799424"/>
    </source>
</evidence>
<dbReference type="PANTHER" id="PTHR38167">
    <property type="entry name" value="C2H2-TYPE DOMAIN-CONTAINING PROTEIN"/>
    <property type="match status" value="1"/>
</dbReference>
<feature type="region of interest" description="Disordered" evidence="1">
    <location>
        <begin position="177"/>
        <end position="196"/>
    </location>
</feature>
<dbReference type="AlphaFoldDB" id="A0A6A6ZMU0"/>